<dbReference type="EMBL" id="JARGDH010000002">
    <property type="protein sequence ID" value="KAL0274513.1"/>
    <property type="molecule type" value="Genomic_DNA"/>
</dbReference>
<evidence type="ECO:0000259" key="1">
    <source>
        <dbReference type="Pfam" id="PF04194"/>
    </source>
</evidence>
<dbReference type="GO" id="GO:0006915">
    <property type="term" value="P:apoptotic process"/>
    <property type="evidence" value="ECO:0007669"/>
    <property type="project" value="TreeGrafter"/>
</dbReference>
<accession>A0AAW2HXY2</accession>
<reference evidence="2" key="1">
    <citation type="journal article" date="2024" name="Gigascience">
        <title>Chromosome-level genome of the poultry shaft louse Menopon gallinae provides insight into the host-switching and adaptive evolution of parasitic lice.</title>
        <authorList>
            <person name="Xu Y."/>
            <person name="Ma L."/>
            <person name="Liu S."/>
            <person name="Liang Y."/>
            <person name="Liu Q."/>
            <person name="He Z."/>
            <person name="Tian L."/>
            <person name="Duan Y."/>
            <person name="Cai W."/>
            <person name="Li H."/>
            <person name="Song F."/>
        </authorList>
    </citation>
    <scope>NUCLEOTIDE SEQUENCE</scope>
    <source>
        <strain evidence="2">Cailab_2023a</strain>
    </source>
</reference>
<evidence type="ECO:0000313" key="2">
    <source>
        <dbReference type="EMBL" id="KAL0274513.1"/>
    </source>
</evidence>
<dbReference type="PANTHER" id="PTHR46421:SF1">
    <property type="entry name" value="PROGRAMMED CELL DEATH PROTEIN 2-LIKE"/>
    <property type="match status" value="1"/>
</dbReference>
<dbReference type="InterPro" id="IPR007320">
    <property type="entry name" value="PDCD2_C"/>
</dbReference>
<dbReference type="PANTHER" id="PTHR46421">
    <property type="entry name" value="PROGRAMMED CELL DEATH PROTEIN 2-LIKE"/>
    <property type="match status" value="1"/>
</dbReference>
<dbReference type="InterPro" id="IPR052815">
    <property type="entry name" value="PDCD2-like_regulator"/>
</dbReference>
<dbReference type="GO" id="GO:0005737">
    <property type="term" value="C:cytoplasm"/>
    <property type="evidence" value="ECO:0007669"/>
    <property type="project" value="InterPro"/>
</dbReference>
<organism evidence="2">
    <name type="scientific">Menopon gallinae</name>
    <name type="common">poultry shaft louse</name>
    <dbReference type="NCBI Taxonomy" id="328185"/>
    <lineage>
        <taxon>Eukaryota</taxon>
        <taxon>Metazoa</taxon>
        <taxon>Ecdysozoa</taxon>
        <taxon>Arthropoda</taxon>
        <taxon>Hexapoda</taxon>
        <taxon>Insecta</taxon>
        <taxon>Pterygota</taxon>
        <taxon>Neoptera</taxon>
        <taxon>Paraneoptera</taxon>
        <taxon>Psocodea</taxon>
        <taxon>Troctomorpha</taxon>
        <taxon>Phthiraptera</taxon>
        <taxon>Amblycera</taxon>
        <taxon>Menoponidae</taxon>
        <taxon>Menopon</taxon>
    </lineage>
</organism>
<gene>
    <name evidence="2" type="ORF">PYX00_002615</name>
</gene>
<protein>
    <recommendedName>
        <fullName evidence="1">Programmed cell death protein 2 C-terminal domain-containing protein</fullName>
    </recommendedName>
</protein>
<name>A0AAW2HXY2_9NEOP</name>
<feature type="domain" description="Programmed cell death protein 2 C-terminal" evidence="1">
    <location>
        <begin position="309"/>
        <end position="409"/>
    </location>
</feature>
<proteinExistence type="predicted"/>
<dbReference type="AlphaFoldDB" id="A0AAW2HXY2"/>
<comment type="caution">
    <text evidence="2">The sequence shown here is derived from an EMBL/GenBank/DDBJ whole genome shotgun (WGS) entry which is preliminary data.</text>
</comment>
<sequence length="413" mass="46239">MAKCKKQSPVLLGYDDELITEKHKSNVGYWTNKIGGNPDYPVENITPPKCQLCGLLQPLIVQVYAPLENSPFHRTLYVFGCINPNCWNQSDSWTCLRSQIVDLEYEEIVSNEPAVKTNIEWCTGAENWDDDNGNFENGNVITPMSYQSENDSDDDSSSVSAGFGNLTVDECNANWGGIGNVDKESGAVGKQMSPIATAEIEGDESEIVSIDTPTMPQRDLLALLQENAPVPYCLHSGERNQNNSVSFVPLFMSVGEEATSSNACSTDHVRELIQQYQQHHGDLLQQTGTGDGYDSVTEKYEKSTPAHGDKMFHQFLSRIQLNPGHILRYNREVGFPLLLYPLQDAMRKCRYCNSDLVFEMQILPTIIPKLRLPDEDETHIEFGTALIFTCKKSCWSSGDKFKTEVVLVQIERS</sequence>
<dbReference type="Pfam" id="PF04194">
    <property type="entry name" value="PDCD2_C"/>
    <property type="match status" value="1"/>
</dbReference>